<dbReference type="Proteomes" id="UP001190700">
    <property type="component" value="Unassembled WGS sequence"/>
</dbReference>
<feature type="binding site" evidence="9">
    <location>
        <position position="282"/>
    </location>
    <ligand>
        <name>K(+)</name>
        <dbReference type="ChEBI" id="CHEBI:29103"/>
    </ligand>
</feature>
<evidence type="ECO:0000256" key="1">
    <source>
        <dbReference type="ARBA" id="ARBA00022679"/>
    </source>
</evidence>
<dbReference type="AlphaFoldDB" id="A0AAE0C988"/>
<dbReference type="PANTHER" id="PTHR10584">
    <property type="entry name" value="SUGAR KINASE"/>
    <property type="match status" value="1"/>
</dbReference>
<comment type="similarity">
    <text evidence="9">Belongs to the carbohydrate kinase PfkB family. Ribokinase subfamily.</text>
</comment>
<dbReference type="EC" id="2.7.1.15" evidence="9"/>
<dbReference type="InterPro" id="IPR029056">
    <property type="entry name" value="Ribokinase-like"/>
</dbReference>
<keyword evidence="6 9" id="KW-0460">Magnesium</keyword>
<feature type="active site" description="Proton acceptor" evidence="9">
    <location>
        <position position="288"/>
    </location>
</feature>
<keyword evidence="9" id="KW-0963">Cytoplasm</keyword>
<gene>
    <name evidence="14" type="ORF">CYMTET_40717</name>
</gene>
<dbReference type="CDD" id="cd01174">
    <property type="entry name" value="ribokinase"/>
    <property type="match status" value="1"/>
</dbReference>
<feature type="binding site" evidence="9">
    <location>
        <position position="323"/>
    </location>
    <ligand>
        <name>K(+)</name>
        <dbReference type="ChEBI" id="CHEBI:29103"/>
    </ligand>
</feature>
<comment type="function">
    <text evidence="9">Catalyzes the phosphorylation of ribose at O-5 in a reaction requiring ATP and magnesium. The resulting D-ribose-5-phosphate can then be used either for sythesis of nucleotides, histidine, and tryptophan, or as a component of the pentose phosphate pathway.</text>
</comment>
<keyword evidence="4 9" id="KW-0418">Kinase</keyword>
<feature type="binding site" evidence="9">
    <location>
        <position position="284"/>
    </location>
    <ligand>
        <name>K(+)</name>
        <dbReference type="ChEBI" id="CHEBI:29103"/>
    </ligand>
</feature>
<feature type="binding site" evidence="9">
    <location>
        <begin position="66"/>
        <end position="70"/>
    </location>
    <ligand>
        <name>substrate</name>
    </ligand>
</feature>
<dbReference type="SUPFAM" id="SSF53613">
    <property type="entry name" value="Ribokinase-like"/>
    <property type="match status" value="1"/>
</dbReference>
<feature type="domain" description="Carbohydrate kinase PfkB" evidence="12">
    <location>
        <begin position="26"/>
        <end position="329"/>
    </location>
</feature>
<evidence type="ECO:0000313" key="14">
    <source>
        <dbReference type="EMBL" id="KAK3249875.1"/>
    </source>
</evidence>
<evidence type="ECO:0000256" key="2">
    <source>
        <dbReference type="ARBA" id="ARBA00022723"/>
    </source>
</evidence>
<protein>
    <recommendedName>
        <fullName evidence="9">Ribokinase</fullName>
        <shortName evidence="9">RK</shortName>
        <ecNumber evidence="9">2.7.1.15</ecNumber>
    </recommendedName>
</protein>
<evidence type="ECO:0000256" key="10">
    <source>
        <dbReference type="SAM" id="MobiDB-lite"/>
    </source>
</evidence>
<evidence type="ECO:0000256" key="8">
    <source>
        <dbReference type="ARBA" id="ARBA00023277"/>
    </source>
</evidence>
<feature type="region of interest" description="Disordered" evidence="10">
    <location>
        <begin position="346"/>
        <end position="368"/>
    </location>
</feature>
<feature type="binding site" evidence="9">
    <location>
        <begin position="35"/>
        <end position="37"/>
    </location>
    <ligand>
        <name>substrate</name>
    </ligand>
</feature>
<evidence type="ECO:0000259" key="12">
    <source>
        <dbReference type="Pfam" id="PF00294"/>
    </source>
</evidence>
<dbReference type="Gene3D" id="3.20.20.150">
    <property type="entry name" value="Divalent-metal-dependent TIM barrel enzymes"/>
    <property type="match status" value="1"/>
</dbReference>
<sequence>MDLLQMLLACTCFIIGAHAEVSELSARIVVVGSINMDTIIDVERLPRSGETIMTRIPDTGKCIPGGKGANQAVASARLCAGTARCSVQFVGQFGGDGHATALRQTLIDEKVDISVSGQHNDKTSGQGLVFLEEAGTVSSVVIGGSNVAWPDNIDLFRDHLKSAAVLLLQREIPERVNLLAAAAAHAANVPVFQDIGGEDRSISDEMLALVTFVSPNLSELQRLTGLPADTDAEVLAAAAMLQRRGARNVLVTRGERGALLLTDSGGVLTTSSAAVPGGRILDETGAGDSFRAAFAVAFIEGRPLAECMRFAAASGAIAVSRVGAVPSLPFREECEQLVKTISNESERGACHGADEEPHGVLSGDKGLQQDGGLDEIKFVPRFSSRLNAMKARSELWEGQSMSVLDWIARQGTIRGLSLVDLNFPEHFNSPQVTPEAVLHAVEAAGLAVGVINMRYPSQFRRGALTHPDDAVRRQAVDLTVAGGAMAERLGARGLVIWSAYDGYDYHMQMDYRKAWARTVLACQEVCDAHPDLKVMYEYKPTDENSRFSVVGSAGAAALLVREAARTNLGVMIDVGHCLMAGENPAQSAALLGDSLFGVHLNDGHSRLGAEDGLILGSVHGQMTTELMYWLQLTNFTGHMGMDTFPQEEDPVREAEFNLRRARVHWDRARRLRNAGLDELLTAHDALGALELMEDLGEI</sequence>
<feature type="binding site" evidence="9">
    <location>
        <position position="288"/>
    </location>
    <ligand>
        <name>substrate</name>
    </ligand>
</feature>
<feature type="binding site" evidence="9">
    <location>
        <position position="321"/>
    </location>
    <ligand>
        <name>K(+)</name>
        <dbReference type="ChEBI" id="CHEBI:29103"/>
    </ligand>
</feature>
<keyword evidence="9" id="KW-0539">Nucleus</keyword>
<feature type="compositionally biased region" description="Basic and acidic residues" evidence="10">
    <location>
        <begin position="346"/>
        <end position="358"/>
    </location>
</feature>
<evidence type="ECO:0000256" key="7">
    <source>
        <dbReference type="ARBA" id="ARBA00022958"/>
    </source>
</evidence>
<evidence type="ECO:0000256" key="3">
    <source>
        <dbReference type="ARBA" id="ARBA00022741"/>
    </source>
</evidence>
<feature type="binding site" evidence="9">
    <location>
        <position position="216"/>
    </location>
    <ligand>
        <name>ATP</name>
        <dbReference type="ChEBI" id="CHEBI:30616"/>
    </ligand>
</feature>
<dbReference type="InterPro" id="IPR036237">
    <property type="entry name" value="Xyl_isomerase-like_sf"/>
</dbReference>
<evidence type="ECO:0000256" key="6">
    <source>
        <dbReference type="ARBA" id="ARBA00022842"/>
    </source>
</evidence>
<dbReference type="InterPro" id="IPR013022">
    <property type="entry name" value="Xyl_isomerase-like_TIM-brl"/>
</dbReference>
<dbReference type="InterPro" id="IPR011877">
    <property type="entry name" value="Ribokinase"/>
</dbReference>
<feature type="chain" id="PRO_5042146831" description="Ribokinase" evidence="11">
    <location>
        <begin position="20"/>
        <end position="698"/>
    </location>
</feature>
<comment type="subunit">
    <text evidence="9">Homodimer.</text>
</comment>
<comment type="caution">
    <text evidence="9">Lacks conserved residue(s) required for the propagation of feature annotation.</text>
</comment>
<comment type="activity regulation">
    <text evidence="9">Activated by a monovalent cation that binds near, but not in, the active site. The most likely occupant of the site in vivo is potassium. Ion binding induces a conformational change that may alter substrate affinity.</text>
</comment>
<dbReference type="InterPro" id="IPR011611">
    <property type="entry name" value="PfkB_dom"/>
</dbReference>
<feature type="binding site" evidence="9">
    <location>
        <position position="171"/>
    </location>
    <ligand>
        <name>substrate</name>
    </ligand>
</feature>
<evidence type="ECO:0000313" key="15">
    <source>
        <dbReference type="Proteomes" id="UP001190700"/>
    </source>
</evidence>
<comment type="catalytic activity">
    <reaction evidence="9">
        <text>D-ribose + ATP = D-ribose 5-phosphate + ADP + H(+)</text>
        <dbReference type="Rhea" id="RHEA:13697"/>
        <dbReference type="ChEBI" id="CHEBI:15378"/>
        <dbReference type="ChEBI" id="CHEBI:30616"/>
        <dbReference type="ChEBI" id="CHEBI:47013"/>
        <dbReference type="ChEBI" id="CHEBI:78346"/>
        <dbReference type="ChEBI" id="CHEBI:456216"/>
        <dbReference type="EC" id="2.7.1.15"/>
    </reaction>
</comment>
<evidence type="ECO:0000259" key="13">
    <source>
        <dbReference type="Pfam" id="PF01261"/>
    </source>
</evidence>
<comment type="pathway">
    <text evidence="9">Carbohydrate metabolism; D-ribose degradation; D-ribose 5-phosphate from beta-D-ribopyranose: step 2/2.</text>
</comment>
<keyword evidence="2 9" id="KW-0479">Metal-binding</keyword>
<dbReference type="GO" id="GO:0004747">
    <property type="term" value="F:ribokinase activity"/>
    <property type="evidence" value="ECO:0007669"/>
    <property type="project" value="UniProtKB-UniRule"/>
</dbReference>
<dbReference type="GO" id="GO:0005524">
    <property type="term" value="F:ATP binding"/>
    <property type="evidence" value="ECO:0007669"/>
    <property type="project" value="UniProtKB-UniRule"/>
</dbReference>
<feature type="signal peptide" evidence="11">
    <location>
        <begin position="1"/>
        <end position="19"/>
    </location>
</feature>
<dbReference type="InterPro" id="IPR002139">
    <property type="entry name" value="Ribo/fructo_kinase"/>
</dbReference>
<keyword evidence="1 9" id="KW-0808">Transferase</keyword>
<evidence type="ECO:0000256" key="4">
    <source>
        <dbReference type="ARBA" id="ARBA00022777"/>
    </source>
</evidence>
<keyword evidence="5 9" id="KW-0067">ATP-binding</keyword>
<dbReference type="HAMAP" id="MF_01987">
    <property type="entry name" value="Ribokinase"/>
    <property type="match status" value="1"/>
</dbReference>
<name>A0AAE0C988_9CHLO</name>
<dbReference type="PRINTS" id="PR00990">
    <property type="entry name" value="RIBOKINASE"/>
</dbReference>
<evidence type="ECO:0000256" key="9">
    <source>
        <dbReference type="HAMAP-Rule" id="MF_03215"/>
    </source>
</evidence>
<dbReference type="GO" id="GO:0019303">
    <property type="term" value="P:D-ribose catabolic process"/>
    <property type="evidence" value="ECO:0007669"/>
    <property type="project" value="UniProtKB-UniRule"/>
</dbReference>
<reference evidence="14 15" key="1">
    <citation type="journal article" date="2015" name="Genome Biol. Evol.">
        <title>Comparative Genomics of a Bacterivorous Green Alga Reveals Evolutionary Causalities and Consequences of Phago-Mixotrophic Mode of Nutrition.</title>
        <authorList>
            <person name="Burns J.A."/>
            <person name="Paasch A."/>
            <person name="Narechania A."/>
            <person name="Kim E."/>
        </authorList>
    </citation>
    <scope>NUCLEOTIDE SEQUENCE [LARGE SCALE GENOMIC DNA]</scope>
    <source>
        <strain evidence="14 15">PLY_AMNH</strain>
    </source>
</reference>
<dbReference type="GO" id="GO:0005634">
    <property type="term" value="C:nucleus"/>
    <property type="evidence" value="ECO:0007669"/>
    <property type="project" value="UniProtKB-SubCell"/>
</dbReference>
<dbReference type="SUPFAM" id="SSF51658">
    <property type="entry name" value="Xylose isomerase-like"/>
    <property type="match status" value="1"/>
</dbReference>
<organism evidence="14 15">
    <name type="scientific">Cymbomonas tetramitiformis</name>
    <dbReference type="NCBI Taxonomy" id="36881"/>
    <lineage>
        <taxon>Eukaryota</taxon>
        <taxon>Viridiplantae</taxon>
        <taxon>Chlorophyta</taxon>
        <taxon>Pyramimonadophyceae</taxon>
        <taxon>Pyramimonadales</taxon>
        <taxon>Pyramimonadaceae</taxon>
        <taxon>Cymbomonas</taxon>
    </lineage>
</organism>
<dbReference type="GO" id="GO:0005737">
    <property type="term" value="C:cytoplasm"/>
    <property type="evidence" value="ECO:0007669"/>
    <property type="project" value="UniProtKB-SubCell"/>
</dbReference>
<feature type="binding site" evidence="9">
    <location>
        <position position="318"/>
    </location>
    <ligand>
        <name>K(+)</name>
        <dbReference type="ChEBI" id="CHEBI:29103"/>
    </ligand>
</feature>
<dbReference type="Gene3D" id="3.40.1190.20">
    <property type="match status" value="1"/>
</dbReference>
<dbReference type="GO" id="GO:0046872">
    <property type="term" value="F:metal ion binding"/>
    <property type="evidence" value="ECO:0007669"/>
    <property type="project" value="UniProtKB-KW"/>
</dbReference>
<dbReference type="EMBL" id="LGRX02027047">
    <property type="protein sequence ID" value="KAK3249875.1"/>
    <property type="molecule type" value="Genomic_DNA"/>
</dbReference>
<evidence type="ECO:0000256" key="11">
    <source>
        <dbReference type="SAM" id="SignalP"/>
    </source>
</evidence>
<proteinExistence type="inferred from homology"/>
<dbReference type="PANTHER" id="PTHR10584:SF166">
    <property type="entry name" value="RIBOKINASE"/>
    <property type="match status" value="1"/>
</dbReference>
<feature type="domain" description="Xylose isomerase-like TIM barrel" evidence="13">
    <location>
        <begin position="431"/>
        <end position="655"/>
    </location>
</feature>
<dbReference type="Pfam" id="PF00294">
    <property type="entry name" value="PfkB"/>
    <property type="match status" value="1"/>
</dbReference>
<feature type="binding site" evidence="9">
    <location>
        <position position="327"/>
    </location>
    <ligand>
        <name>K(+)</name>
        <dbReference type="ChEBI" id="CHEBI:29103"/>
    </ligand>
</feature>
<keyword evidence="7 9" id="KW-0630">Potassium</keyword>
<keyword evidence="15" id="KW-1185">Reference proteome</keyword>
<keyword evidence="8 9" id="KW-0119">Carbohydrate metabolism</keyword>
<feature type="binding site" evidence="9">
    <location>
        <begin position="287"/>
        <end position="288"/>
    </location>
    <ligand>
        <name>ATP</name>
        <dbReference type="ChEBI" id="CHEBI:30616"/>
    </ligand>
</feature>
<dbReference type="Pfam" id="PF01261">
    <property type="entry name" value="AP_endonuc_2"/>
    <property type="match status" value="1"/>
</dbReference>
<keyword evidence="3 9" id="KW-0547">Nucleotide-binding</keyword>
<keyword evidence="11" id="KW-0732">Signal</keyword>
<feature type="binding site" evidence="9">
    <location>
        <begin position="252"/>
        <end position="257"/>
    </location>
    <ligand>
        <name>ATP</name>
        <dbReference type="ChEBI" id="CHEBI:30616"/>
    </ligand>
</feature>
<evidence type="ECO:0000256" key="5">
    <source>
        <dbReference type="ARBA" id="ARBA00022840"/>
    </source>
</evidence>
<comment type="subcellular location">
    <subcellularLocation>
        <location evidence="9">Cytoplasm</location>
    </subcellularLocation>
    <subcellularLocation>
        <location evidence="9">Nucleus</location>
    </subcellularLocation>
</comment>
<comment type="caution">
    <text evidence="14">The sequence shown here is derived from an EMBL/GenBank/DDBJ whole genome shotgun (WGS) entry which is preliminary data.</text>
</comment>
<comment type="cofactor">
    <cofactor evidence="9">
        <name>Mg(2+)</name>
        <dbReference type="ChEBI" id="CHEBI:18420"/>
    </cofactor>
    <text evidence="9">Requires a divalent cation, most likely magnesium in vivo, as an electrophilic catalyst to aid phosphoryl group transfer. It is the chelate of the metal and the nucleotide that is the actual substrate.</text>
</comment>
<accession>A0AAE0C988</accession>